<name>A0ABV1RHK0_9ALTE</name>
<dbReference type="PROSITE" id="PS51257">
    <property type="entry name" value="PROKAR_LIPOPROTEIN"/>
    <property type="match status" value="1"/>
</dbReference>
<protein>
    <recommendedName>
        <fullName evidence="4">PKD domain-containing protein</fullName>
    </recommendedName>
</protein>
<evidence type="ECO:0008006" key="4">
    <source>
        <dbReference type="Google" id="ProtNLM"/>
    </source>
</evidence>
<reference evidence="2 3" key="1">
    <citation type="submission" date="2024-06" db="EMBL/GenBank/DDBJ databases">
        <authorList>
            <person name="Chen R.Y."/>
        </authorList>
    </citation>
    <scope>NUCLEOTIDE SEQUENCE [LARGE SCALE GENOMIC DNA]</scope>
    <source>
        <strain evidence="2 3">D2</strain>
    </source>
</reference>
<feature type="chain" id="PRO_5047379050" description="PKD domain-containing protein" evidence="1">
    <location>
        <begin position="28"/>
        <end position="413"/>
    </location>
</feature>
<keyword evidence="1" id="KW-0732">Signal</keyword>
<feature type="signal peptide" evidence="1">
    <location>
        <begin position="1"/>
        <end position="27"/>
    </location>
</feature>
<evidence type="ECO:0000313" key="2">
    <source>
        <dbReference type="EMBL" id="MER2492421.1"/>
    </source>
</evidence>
<evidence type="ECO:0000313" key="3">
    <source>
        <dbReference type="Proteomes" id="UP001467690"/>
    </source>
</evidence>
<dbReference type="RefSeq" id="WP_350401938.1">
    <property type="nucleotide sequence ID" value="NZ_JBELOE010000211.1"/>
</dbReference>
<keyword evidence="3" id="KW-1185">Reference proteome</keyword>
<proteinExistence type="predicted"/>
<dbReference type="Proteomes" id="UP001467690">
    <property type="component" value="Unassembled WGS sequence"/>
</dbReference>
<accession>A0ABV1RHK0</accession>
<dbReference type="InterPro" id="IPR013783">
    <property type="entry name" value="Ig-like_fold"/>
</dbReference>
<organism evidence="2 3">
    <name type="scientific">Catenovulum sediminis</name>
    <dbReference type="NCBI Taxonomy" id="1740262"/>
    <lineage>
        <taxon>Bacteria</taxon>
        <taxon>Pseudomonadati</taxon>
        <taxon>Pseudomonadota</taxon>
        <taxon>Gammaproteobacteria</taxon>
        <taxon>Alteromonadales</taxon>
        <taxon>Alteromonadaceae</taxon>
        <taxon>Catenovulum</taxon>
    </lineage>
</organism>
<evidence type="ECO:0000256" key="1">
    <source>
        <dbReference type="SAM" id="SignalP"/>
    </source>
</evidence>
<dbReference type="Gene3D" id="2.60.40.10">
    <property type="entry name" value="Immunoglobulins"/>
    <property type="match status" value="1"/>
</dbReference>
<gene>
    <name evidence="2" type="ORF">ABS311_11070</name>
</gene>
<comment type="caution">
    <text evidence="2">The sequence shown here is derived from an EMBL/GenBank/DDBJ whole genome shotgun (WGS) entry which is preliminary data.</text>
</comment>
<dbReference type="EMBL" id="JBELOE010000211">
    <property type="protein sequence ID" value="MER2492421.1"/>
    <property type="molecule type" value="Genomic_DNA"/>
</dbReference>
<sequence length="413" mass="45189">MFKNTSVLKSCAVITLLSSFLTGCSGGSDNTNGNEQSSFDVSTITIERLPYSVEALEGETVELTLNTSGSGSENLTYHWSLDDSSVVFLGQGTPSISFTAPDVTSSETISVEVRLGHKETTLMGDNTFRSGVIVFDASAKPKSYEIGKLTSLPKVEMLDLSGILAGSTWQQYYYFTITGSDAADALFEQELTVNDIVFINEVQGLNFQYDVCSINTEITTDFSESYNDYAQCAEKAINYYQQDDRFRVESVCDGKVNLAHEFKKISDTRQLNLASLKLEFSSQQNLDTTQGCGYWVSISRTELNSGNTTNFSEVGVVTDYMNERLSFSLKLGQPIESSLLFFDPFFTDGAKINYIDLHSTALPELSKIMSNDEGSASIVVTSLNNLSGNFSTTITDSNGNIEEVSGSFSLISE</sequence>